<evidence type="ECO:0000313" key="6">
    <source>
        <dbReference type="Proteomes" id="UP000032305"/>
    </source>
</evidence>
<evidence type="ECO:0000259" key="4">
    <source>
        <dbReference type="Pfam" id="PF13439"/>
    </source>
</evidence>
<keyword evidence="6" id="KW-1185">Reference proteome</keyword>
<dbReference type="EMBL" id="BBPI01000035">
    <property type="protein sequence ID" value="GAM00768.1"/>
    <property type="molecule type" value="Genomic_DNA"/>
</dbReference>
<comment type="caution">
    <text evidence="5">The sequence shown here is derived from an EMBL/GenBank/DDBJ whole genome shotgun (WGS) entry which is preliminary data.</text>
</comment>
<gene>
    <name evidence="5" type="ORF">SP5_035_01700</name>
</gene>
<dbReference type="PANTHER" id="PTHR12526:SF510">
    <property type="entry name" value="D-INOSITOL 3-PHOSPHATE GLYCOSYLTRANSFERASE"/>
    <property type="match status" value="1"/>
</dbReference>
<evidence type="ECO:0000313" key="5">
    <source>
        <dbReference type="EMBL" id="GAM00768.1"/>
    </source>
</evidence>
<keyword evidence="1" id="KW-0328">Glycosyltransferase</keyword>
<sequence>MARPLNILHLHSSFSLGGKEARAVALMNAFGDAAKHTIVSGLPDELGARDAIAKGIRYEIAQDAPPLTGKPSVRRYEAIAGYMRRFDLVLTYNWGAIDGVMARRVYPKGAPPLVHHEDGFNADEARGLKIERNIYRRIALSAADALAVPSHILEGIARQTWKQPAERVHRIPNGIDTRLYARDPDPKGIPGFVRQPKEIVVGALAGLRTVKNLPMLVRAMGGIPNRFRLVIVGEGPERANIMQAAAAMGIADRLVMPGFLERPYNYIRHFDIVALSSLSEQAPISVLEGMAAGLPIASLPVGDVPMMVSEPNRPFIADAPNEVRLRDVIQALIAHPELRAQAGAANQARVRAEFDQAQMVARYKALYEQVLGRPGALGGVRDGPVPLIPLA</sequence>
<dbReference type="eggNOG" id="COG0438">
    <property type="taxonomic scope" value="Bacteria"/>
</dbReference>
<dbReference type="Pfam" id="PF13439">
    <property type="entry name" value="Glyco_transf_4"/>
    <property type="match status" value="1"/>
</dbReference>
<dbReference type="CDD" id="cd03801">
    <property type="entry name" value="GT4_PimA-like"/>
    <property type="match status" value="1"/>
</dbReference>
<dbReference type="InterPro" id="IPR028098">
    <property type="entry name" value="Glyco_trans_4-like_N"/>
</dbReference>
<dbReference type="Pfam" id="PF00534">
    <property type="entry name" value="Glycos_transf_1"/>
    <property type="match status" value="1"/>
</dbReference>
<dbReference type="AlphaFoldDB" id="A0A0A1W604"/>
<dbReference type="InterPro" id="IPR001296">
    <property type="entry name" value="Glyco_trans_1"/>
</dbReference>
<dbReference type="SUPFAM" id="SSF53756">
    <property type="entry name" value="UDP-Glycosyltransferase/glycogen phosphorylase"/>
    <property type="match status" value="1"/>
</dbReference>
<dbReference type="Gene3D" id="3.40.50.2000">
    <property type="entry name" value="Glycogen Phosphorylase B"/>
    <property type="match status" value="2"/>
</dbReference>
<evidence type="ECO:0000259" key="3">
    <source>
        <dbReference type="Pfam" id="PF00534"/>
    </source>
</evidence>
<keyword evidence="2 5" id="KW-0808">Transferase</keyword>
<dbReference type="OrthoDB" id="9790710at2"/>
<dbReference type="Proteomes" id="UP000032305">
    <property type="component" value="Unassembled WGS sequence"/>
</dbReference>
<evidence type="ECO:0000256" key="2">
    <source>
        <dbReference type="ARBA" id="ARBA00022679"/>
    </source>
</evidence>
<accession>A0A0A1W604</accession>
<dbReference type="PANTHER" id="PTHR12526">
    <property type="entry name" value="GLYCOSYLTRANSFERASE"/>
    <property type="match status" value="1"/>
</dbReference>
<feature type="domain" description="Glycosyltransferase subfamily 4-like N-terminal" evidence="4">
    <location>
        <begin position="17"/>
        <end position="178"/>
    </location>
</feature>
<name>A0A0A1W604_9SPHN</name>
<protein>
    <submittedName>
        <fullName evidence="5">Putative glycosyltransferase</fullName>
    </submittedName>
</protein>
<proteinExistence type="predicted"/>
<organism evidence="5 6">
    <name type="scientific">Sphingomonas parapaucimobilis NBRC 15100</name>
    <dbReference type="NCBI Taxonomy" id="1219049"/>
    <lineage>
        <taxon>Bacteria</taxon>
        <taxon>Pseudomonadati</taxon>
        <taxon>Pseudomonadota</taxon>
        <taxon>Alphaproteobacteria</taxon>
        <taxon>Sphingomonadales</taxon>
        <taxon>Sphingomonadaceae</taxon>
        <taxon>Sphingomonas</taxon>
    </lineage>
</organism>
<dbReference type="GO" id="GO:0016757">
    <property type="term" value="F:glycosyltransferase activity"/>
    <property type="evidence" value="ECO:0007669"/>
    <property type="project" value="UniProtKB-KW"/>
</dbReference>
<reference evidence="5 6" key="1">
    <citation type="submission" date="2014-11" db="EMBL/GenBank/DDBJ databases">
        <title>Whole genome shotgun sequence of Sphingomonas parapaucimobilis NBRC 15100.</title>
        <authorList>
            <person name="Katano-Makiyama Y."/>
            <person name="Hosoyama A."/>
            <person name="Hashimoto M."/>
            <person name="Hosoyama Y."/>
            <person name="Noguchi M."/>
            <person name="Numata M."/>
            <person name="Tsuchikane K."/>
            <person name="Hirakata S."/>
            <person name="Uohara A."/>
            <person name="Shimodaira J."/>
            <person name="Ohji S."/>
            <person name="Ichikawa N."/>
            <person name="Kimura A."/>
            <person name="Yamazoe A."/>
            <person name="Fujita N."/>
        </authorList>
    </citation>
    <scope>NUCLEOTIDE SEQUENCE [LARGE SCALE GENOMIC DNA]</scope>
    <source>
        <strain evidence="5 6">NBRC 15100</strain>
    </source>
</reference>
<evidence type="ECO:0000256" key="1">
    <source>
        <dbReference type="ARBA" id="ARBA00022676"/>
    </source>
</evidence>
<feature type="domain" description="Glycosyl transferase family 1" evidence="3">
    <location>
        <begin position="196"/>
        <end position="347"/>
    </location>
</feature>
<dbReference type="RefSeq" id="WP_042486202.1">
    <property type="nucleotide sequence ID" value="NZ_BBPI01000035.1"/>
</dbReference>